<dbReference type="Gene3D" id="3.40.1160.10">
    <property type="entry name" value="Acetylglutamate kinase-like"/>
    <property type="match status" value="1"/>
</dbReference>
<dbReference type="PROSITE" id="PS00324">
    <property type="entry name" value="ASPARTOKINASE"/>
    <property type="match status" value="1"/>
</dbReference>
<keyword evidence="2" id="KW-0808">Transferase</keyword>
<protein>
    <submittedName>
        <fullName evidence="2">Aspartokinase</fullName>
    </submittedName>
</protein>
<proteinExistence type="predicted"/>
<feature type="domain" description="Aspartate/glutamate/uridylate kinase" evidence="1">
    <location>
        <begin position="2"/>
        <end position="55"/>
    </location>
</feature>
<dbReference type="AlphaFoldDB" id="W4VDH7"/>
<keyword evidence="3" id="KW-1185">Reference proteome</keyword>
<accession>W4VDH7</accession>
<evidence type="ECO:0000313" key="2">
    <source>
        <dbReference type="EMBL" id="GAE91267.1"/>
    </source>
</evidence>
<dbReference type="GO" id="GO:0004072">
    <property type="term" value="F:aspartate kinase activity"/>
    <property type="evidence" value="ECO:0007669"/>
    <property type="project" value="InterPro"/>
</dbReference>
<dbReference type="SUPFAM" id="SSF53633">
    <property type="entry name" value="Carbamate kinase-like"/>
    <property type="match status" value="1"/>
</dbReference>
<dbReference type="Proteomes" id="UP000019102">
    <property type="component" value="Unassembled WGS sequence"/>
</dbReference>
<dbReference type="InterPro" id="IPR018042">
    <property type="entry name" value="Aspartate_kinase_CS"/>
</dbReference>
<evidence type="ECO:0000259" key="1">
    <source>
        <dbReference type="Pfam" id="PF00696"/>
    </source>
</evidence>
<dbReference type="Pfam" id="PF00696">
    <property type="entry name" value="AA_kinase"/>
    <property type="match status" value="1"/>
</dbReference>
<sequence>MKVAKFGGSSVANAEQLQKVAQIIKDDKERKVIVVSAPGKRFSDDVKVTDLLIELGGVILPKATYRRKVRNYFRSFSGNYDKTRVIRLRY</sequence>
<dbReference type="STRING" id="1298598.JCM21714_212"/>
<keyword evidence="2" id="KW-0418">Kinase</keyword>
<dbReference type="GO" id="GO:0008652">
    <property type="term" value="P:amino acid biosynthetic process"/>
    <property type="evidence" value="ECO:0007669"/>
    <property type="project" value="InterPro"/>
</dbReference>
<dbReference type="InterPro" id="IPR036393">
    <property type="entry name" value="AceGlu_kinase-like_sf"/>
</dbReference>
<dbReference type="InterPro" id="IPR001048">
    <property type="entry name" value="Asp/Glu/Uridylate_kinase"/>
</dbReference>
<dbReference type="EMBL" id="BAVS01000001">
    <property type="protein sequence ID" value="GAE91267.1"/>
    <property type="molecule type" value="Genomic_DNA"/>
</dbReference>
<gene>
    <name evidence="2" type="ORF">JCM21714_212</name>
</gene>
<organism evidence="2 3">
    <name type="scientific">Gracilibacillus boraciitolerans JCM 21714</name>
    <dbReference type="NCBI Taxonomy" id="1298598"/>
    <lineage>
        <taxon>Bacteria</taxon>
        <taxon>Bacillati</taxon>
        <taxon>Bacillota</taxon>
        <taxon>Bacilli</taxon>
        <taxon>Bacillales</taxon>
        <taxon>Bacillaceae</taxon>
        <taxon>Gracilibacillus</taxon>
    </lineage>
</organism>
<dbReference type="eggNOG" id="COG0527">
    <property type="taxonomic scope" value="Bacteria"/>
</dbReference>
<reference evidence="2 3" key="1">
    <citation type="journal article" date="2014" name="Genome Announc.">
        <title>Draft Genome Sequence of the Boron-Tolerant and Moderately Halotolerant Bacterium Gracilibacillus boraciitolerans JCM 21714T.</title>
        <authorList>
            <person name="Ahmed I."/>
            <person name="Oshima K."/>
            <person name="Suda W."/>
            <person name="Kitamura K."/>
            <person name="Iida T."/>
            <person name="Ohmori Y."/>
            <person name="Fujiwara T."/>
            <person name="Hattori M."/>
            <person name="Ohkuma M."/>
        </authorList>
    </citation>
    <scope>NUCLEOTIDE SEQUENCE [LARGE SCALE GENOMIC DNA]</scope>
    <source>
        <strain evidence="2 3">JCM 21714</strain>
    </source>
</reference>
<dbReference type="RefSeq" id="WP_369403377.1">
    <property type="nucleotide sequence ID" value="NZ_BAVS01000001.1"/>
</dbReference>
<evidence type="ECO:0000313" key="3">
    <source>
        <dbReference type="Proteomes" id="UP000019102"/>
    </source>
</evidence>
<name>W4VDH7_9BACI</name>
<comment type="caution">
    <text evidence="2">The sequence shown here is derived from an EMBL/GenBank/DDBJ whole genome shotgun (WGS) entry which is preliminary data.</text>
</comment>